<protein>
    <submittedName>
        <fullName evidence="2">Transcriptional regulator</fullName>
    </submittedName>
</protein>
<dbReference type="InterPro" id="IPR010982">
    <property type="entry name" value="Lambda_DNA-bd_dom_sf"/>
</dbReference>
<dbReference type="AlphaFoldDB" id="A0A368JTP8"/>
<accession>A0A368JTP8</accession>
<dbReference type="GO" id="GO:0006355">
    <property type="term" value="P:regulation of DNA-templated transcription"/>
    <property type="evidence" value="ECO:0007669"/>
    <property type="project" value="InterPro"/>
</dbReference>
<dbReference type="GO" id="GO:0001046">
    <property type="term" value="F:core promoter sequence-specific DNA binding"/>
    <property type="evidence" value="ECO:0007669"/>
    <property type="project" value="TreeGrafter"/>
</dbReference>
<dbReference type="OrthoDB" id="9796786at2"/>
<reference evidence="2 3" key="1">
    <citation type="submission" date="2018-07" db="EMBL/GenBank/DDBJ databases">
        <title>Genome analysis of Larkinella rosea.</title>
        <authorList>
            <person name="Zhou Z."/>
            <person name="Wang G."/>
        </authorList>
    </citation>
    <scope>NUCLEOTIDE SEQUENCE [LARGE SCALE GENOMIC DNA]</scope>
    <source>
        <strain evidence="3">zzj9</strain>
    </source>
</reference>
<dbReference type="CDD" id="cd00093">
    <property type="entry name" value="HTH_XRE"/>
    <property type="match status" value="1"/>
</dbReference>
<comment type="caution">
    <text evidence="2">The sequence shown here is derived from an EMBL/GenBank/DDBJ whole genome shotgun (WGS) entry which is preliminary data.</text>
</comment>
<evidence type="ECO:0000259" key="1">
    <source>
        <dbReference type="PROSITE" id="PS50943"/>
    </source>
</evidence>
<dbReference type="Gene3D" id="1.10.260.40">
    <property type="entry name" value="lambda repressor-like DNA-binding domains"/>
    <property type="match status" value="1"/>
</dbReference>
<gene>
    <name evidence="2" type="ORF">DUE52_01995</name>
</gene>
<dbReference type="EMBL" id="QOWE01000002">
    <property type="protein sequence ID" value="RCR71050.1"/>
    <property type="molecule type" value="Genomic_DNA"/>
</dbReference>
<dbReference type="InterPro" id="IPR001387">
    <property type="entry name" value="Cro/C1-type_HTH"/>
</dbReference>
<dbReference type="InterPro" id="IPR039060">
    <property type="entry name" value="Antitox_HigA"/>
</dbReference>
<proteinExistence type="predicted"/>
<evidence type="ECO:0000313" key="3">
    <source>
        <dbReference type="Proteomes" id="UP000253383"/>
    </source>
</evidence>
<dbReference type="PROSITE" id="PS50943">
    <property type="entry name" value="HTH_CROC1"/>
    <property type="match status" value="1"/>
</dbReference>
<organism evidence="2 3">
    <name type="scientific">Larkinella punicea</name>
    <dbReference type="NCBI Taxonomy" id="2315727"/>
    <lineage>
        <taxon>Bacteria</taxon>
        <taxon>Pseudomonadati</taxon>
        <taxon>Bacteroidota</taxon>
        <taxon>Cytophagia</taxon>
        <taxon>Cytophagales</taxon>
        <taxon>Spirosomataceae</taxon>
        <taxon>Larkinella</taxon>
    </lineage>
</organism>
<dbReference type="PANTHER" id="PTHR40455:SF1">
    <property type="entry name" value="ANTITOXIN HIGA"/>
    <property type="match status" value="1"/>
</dbReference>
<dbReference type="SMART" id="SM00530">
    <property type="entry name" value="HTH_XRE"/>
    <property type="match status" value="1"/>
</dbReference>
<keyword evidence="3" id="KW-1185">Reference proteome</keyword>
<evidence type="ECO:0000313" key="2">
    <source>
        <dbReference type="EMBL" id="RCR71050.1"/>
    </source>
</evidence>
<dbReference type="Proteomes" id="UP000253383">
    <property type="component" value="Unassembled WGS sequence"/>
</dbReference>
<dbReference type="SUPFAM" id="SSF47413">
    <property type="entry name" value="lambda repressor-like DNA-binding domains"/>
    <property type="match status" value="1"/>
</dbReference>
<name>A0A368JTP8_9BACT</name>
<dbReference type="RefSeq" id="WP_114404280.1">
    <property type="nucleotide sequence ID" value="NZ_QOWE01000002.1"/>
</dbReference>
<sequence length="116" mass="13352">MNWKIIKNEDQYEAALHRADEIFDAQLETVEGEELELLVMLIKEYEDRMHPVLPLDPVEAIRLTMEEKGLQAKDLVPLIGSKSYVSQLLNRKKPLTAEMMRILHKTLGIPAEILLS</sequence>
<feature type="domain" description="HTH cro/C1-type" evidence="1">
    <location>
        <begin position="61"/>
        <end position="114"/>
    </location>
</feature>
<dbReference type="PANTHER" id="PTHR40455">
    <property type="entry name" value="ANTITOXIN HIGA"/>
    <property type="match status" value="1"/>
</dbReference>